<sequence>MSNTARTQRKGTFGNGSKRRASWTVTPLVVGIVVMIGFGLFNYDAAFDASRGVENTLLHLARVDTASAIASFTSTSSSPYPGWDPANPLGIPQGQAPNLPSIRDSTSNAKRANYGGQGDKPHLGGFTEFDIQGLSPHVWKHMIQDYGVHSVLDVGCGRGISTSWFHMHGVQVLCVEGSYDAVQNSVLPDPANQVVEHDFSRGPWWPRDTFDAVWAVEFLEHVNVQYHFNYIAAMRKAALLFVSSSRWGGWHHVEVHQDDWWIRKYELYGFRYDDTLTQQVREWATEESRDVNATTAPNAKPWNAQHVWLSMKVFVNPAVAALPAHAHLFPENGCFQGRGEGGRIHNRECGTGKDAALETKLDPAMSPLTLDPSMDTAWTTHIQRHLAKSQSIQSSQAQ</sequence>
<name>A0A8J9SBF5_PHATR</name>
<reference evidence="3" key="1">
    <citation type="submission" date="2022-02" db="EMBL/GenBank/DDBJ databases">
        <authorList>
            <person name="Giguere J D."/>
        </authorList>
    </citation>
    <scope>NUCLEOTIDE SEQUENCE</scope>
    <source>
        <strain evidence="3">CCAP 1055/1</strain>
    </source>
</reference>
<feature type="transmembrane region" description="Helical" evidence="2">
    <location>
        <begin position="21"/>
        <end position="41"/>
    </location>
</feature>
<keyword evidence="2" id="KW-0812">Transmembrane</keyword>
<keyword evidence="2" id="KW-1133">Transmembrane helix</keyword>
<feature type="region of interest" description="Disordered" evidence="1">
    <location>
        <begin position="74"/>
        <end position="117"/>
    </location>
</feature>
<dbReference type="Gene3D" id="3.40.50.150">
    <property type="entry name" value="Vaccinia Virus protein VP39"/>
    <property type="match status" value="1"/>
</dbReference>
<evidence type="ECO:0000256" key="1">
    <source>
        <dbReference type="SAM" id="MobiDB-lite"/>
    </source>
</evidence>
<dbReference type="AlphaFoldDB" id="A0A8J9SBF5"/>
<dbReference type="Proteomes" id="UP000836788">
    <property type="component" value="Chromosome 24"/>
</dbReference>
<proteinExistence type="predicted"/>
<keyword evidence="2" id="KW-0472">Membrane</keyword>
<dbReference type="EMBL" id="OU594965">
    <property type="protein sequence ID" value="CAG9287067.1"/>
    <property type="molecule type" value="Genomic_DNA"/>
</dbReference>
<feature type="compositionally biased region" description="Polar residues" evidence="1">
    <location>
        <begin position="95"/>
        <end position="110"/>
    </location>
</feature>
<gene>
    <name evidence="3" type="ORF">PTTT1_LOCUS34382</name>
</gene>
<evidence type="ECO:0000313" key="3">
    <source>
        <dbReference type="EMBL" id="CAG9287067.1"/>
    </source>
</evidence>
<dbReference type="InterPro" id="IPR029063">
    <property type="entry name" value="SAM-dependent_MTases_sf"/>
</dbReference>
<organism evidence="3">
    <name type="scientific">Phaeodactylum tricornutum</name>
    <name type="common">Diatom</name>
    <dbReference type="NCBI Taxonomy" id="2850"/>
    <lineage>
        <taxon>Eukaryota</taxon>
        <taxon>Sar</taxon>
        <taxon>Stramenopiles</taxon>
        <taxon>Ochrophyta</taxon>
        <taxon>Bacillariophyta</taxon>
        <taxon>Bacillariophyceae</taxon>
        <taxon>Bacillariophycidae</taxon>
        <taxon>Naviculales</taxon>
        <taxon>Phaeodactylaceae</taxon>
        <taxon>Phaeodactylum</taxon>
    </lineage>
</organism>
<dbReference type="SUPFAM" id="SSF53335">
    <property type="entry name" value="S-adenosyl-L-methionine-dependent methyltransferases"/>
    <property type="match status" value="1"/>
</dbReference>
<accession>A0A8J9SBF5</accession>
<evidence type="ECO:0000256" key="2">
    <source>
        <dbReference type="SAM" id="Phobius"/>
    </source>
</evidence>
<protein>
    <submittedName>
        <fullName evidence="3">Uncharacterized protein</fullName>
    </submittedName>
</protein>
<dbReference type="Pfam" id="PF13489">
    <property type="entry name" value="Methyltransf_23"/>
    <property type="match status" value="1"/>
</dbReference>
<dbReference type="CDD" id="cd02440">
    <property type="entry name" value="AdoMet_MTases"/>
    <property type="match status" value="1"/>
</dbReference>